<feature type="transmembrane region" description="Helical" evidence="1">
    <location>
        <begin position="6"/>
        <end position="28"/>
    </location>
</feature>
<evidence type="ECO:0000256" key="1">
    <source>
        <dbReference type="SAM" id="Phobius"/>
    </source>
</evidence>
<keyword evidence="1" id="KW-0812">Transmembrane</keyword>
<sequence length="30" mass="3259">MSAEIITMVITAITITGIIMIAAEYVVFKD</sequence>
<keyword evidence="1" id="KW-1133">Transmembrane helix</keyword>
<name>A0A644Z0L7_9ZZZZ</name>
<dbReference type="EMBL" id="VSSQ01006691">
    <property type="protein sequence ID" value="MPM33551.1"/>
    <property type="molecule type" value="Genomic_DNA"/>
</dbReference>
<gene>
    <name evidence="2" type="ORF">SDC9_80127</name>
</gene>
<comment type="caution">
    <text evidence="2">The sequence shown here is derived from an EMBL/GenBank/DDBJ whole genome shotgun (WGS) entry which is preliminary data.</text>
</comment>
<protein>
    <submittedName>
        <fullName evidence="2">Uncharacterized protein</fullName>
    </submittedName>
</protein>
<accession>A0A644Z0L7</accession>
<organism evidence="2">
    <name type="scientific">bioreactor metagenome</name>
    <dbReference type="NCBI Taxonomy" id="1076179"/>
    <lineage>
        <taxon>unclassified sequences</taxon>
        <taxon>metagenomes</taxon>
        <taxon>ecological metagenomes</taxon>
    </lineage>
</organism>
<dbReference type="AlphaFoldDB" id="A0A644Z0L7"/>
<keyword evidence="1" id="KW-0472">Membrane</keyword>
<reference evidence="2" key="1">
    <citation type="submission" date="2019-08" db="EMBL/GenBank/DDBJ databases">
        <authorList>
            <person name="Kucharzyk K."/>
            <person name="Murdoch R.W."/>
            <person name="Higgins S."/>
            <person name="Loffler F."/>
        </authorList>
    </citation>
    <scope>NUCLEOTIDE SEQUENCE</scope>
</reference>
<proteinExistence type="predicted"/>
<evidence type="ECO:0000313" key="2">
    <source>
        <dbReference type="EMBL" id="MPM33551.1"/>
    </source>
</evidence>